<protein>
    <recommendedName>
        <fullName evidence="9">Syndetin C-terminal domain-containing protein</fullName>
    </recommendedName>
</protein>
<evidence type="ECO:0000259" key="5">
    <source>
        <dbReference type="Pfam" id="PF10474"/>
    </source>
</evidence>
<evidence type="ECO:0008006" key="9">
    <source>
        <dbReference type="Google" id="ProtNLM"/>
    </source>
</evidence>
<evidence type="ECO:0000259" key="6">
    <source>
        <dbReference type="Pfam" id="PF10475"/>
    </source>
</evidence>
<feature type="compositionally biased region" description="Basic and acidic residues" evidence="4">
    <location>
        <begin position="30"/>
        <end position="46"/>
    </location>
</feature>
<evidence type="ECO:0000256" key="3">
    <source>
        <dbReference type="ARBA" id="ARBA00023054"/>
    </source>
</evidence>
<keyword evidence="8" id="KW-1185">Reference proteome</keyword>
<name>E4XY28_OIKDI</name>
<dbReference type="InterPro" id="IPR019514">
    <property type="entry name" value="Syndetin_C"/>
</dbReference>
<sequence length="931" mass="106294">MSETPAEPSLGNPFEKDTLDDENGSGNPFHDYDGSRDSDENNPFRETDDDEDLEILIPSLDDNLNNVISNPFEKEKPTPSLIKAPTDEIEQVIENVNLTYRARTDAAVIASLEKEVFELSEHDIKLKLLIEFQGEDEKKSFERVQIMKNQLKSITNTLNQTIQKNEKAYVQHQSEIDGINDLLKSAMRHAYETRRKIGSMKRVSRSPLLIVSKQRNLKNARATREILHGIKTMIQLEQTLNDLLRTSDFTQAIKLMLNCRDIAESYKQFPCCFKLSTRFTNTSETAIASLDTILCSLVSNYDEIRFTSLVEAYELLKIPPGLVMDKINQLTKDSLQNCFNKVTARGMFPNEEDQADIENPNETPEDQCNKLAIFASIVWQILTAYTSIQSFYRKSDTAVRDLAFCKLSQRKNAIWELVQKNCCNLIRPDTFSNTDYTTLLHILTIVKRLTEIGYEFCQSDSNALQDFLKESASMFFADFHNRKVEELLLFLTQESWEPCPLRQNFEFTQLKEFELLTRRSKSRSKTGSGTSSSSNIRYLGSRNDPFDKESIAKGLINSHDDDIDVSDEEDPDLLADVVIEDEDDRQAIDEASNNRANFSVIMTNTAITVLRLCGQYLQMAAVLQSVGLQVIQGITVLYEVYLWSVHRFFTNRERFHSGVLGLTESKFLQMIGGHCGNVDFSAQNFWGLGNRIVAVESVRNLAKEFTKLKPYLESYIPENRIMILSRFYTNSIQTVPQEVMTMTLAPFCSDALDNKEIYSDIAATKWDGSTISDISSRYVERIGCQVERIKRTIKRIGRNLRISSELHEIIWIEVARAIGEMLVGGYSQVSKMSAEGRAQMNFDYQQCLHRLELISGIKSPPAIRTYTETFIRAFYLTEDELNKFIETDTMFGAKTLQALVRQSGASLSQKTRTRFIQIIERNKTSSRTGLS</sequence>
<dbReference type="Proteomes" id="UP000001307">
    <property type="component" value="Unassembled WGS sequence"/>
</dbReference>
<feature type="region of interest" description="Disordered" evidence="4">
    <location>
        <begin position="1"/>
        <end position="50"/>
    </location>
</feature>
<feature type="domain" description="Syndetin C-terminal" evidence="5">
    <location>
        <begin position="686"/>
        <end position="920"/>
    </location>
</feature>
<dbReference type="GO" id="GO:0000149">
    <property type="term" value="F:SNARE binding"/>
    <property type="evidence" value="ECO:0007669"/>
    <property type="project" value="TreeGrafter"/>
</dbReference>
<dbReference type="GO" id="GO:0042147">
    <property type="term" value="P:retrograde transport, endosome to Golgi"/>
    <property type="evidence" value="ECO:0007669"/>
    <property type="project" value="InterPro"/>
</dbReference>
<dbReference type="EMBL" id="FN653304">
    <property type="protein sequence ID" value="CBY14556.1"/>
    <property type="molecule type" value="Genomic_DNA"/>
</dbReference>
<gene>
    <name evidence="7" type="ORF">GSOID_T00007586001</name>
</gene>
<keyword evidence="2" id="KW-0653">Protein transport</keyword>
<dbReference type="InParanoid" id="E4XY28"/>
<evidence type="ECO:0000256" key="1">
    <source>
        <dbReference type="ARBA" id="ARBA00022448"/>
    </source>
</evidence>
<dbReference type="FunCoup" id="E4XY28">
    <property type="interactions" value="390"/>
</dbReference>
<keyword evidence="1" id="KW-0813">Transport</keyword>
<feature type="domain" description="Vacuolar protein sorting-associated protein 54 N-terminal" evidence="6">
    <location>
        <begin position="143"/>
        <end position="367"/>
    </location>
</feature>
<keyword evidence="3" id="KW-0175">Coiled coil</keyword>
<proteinExistence type="predicted"/>
<accession>E4XY28</accession>
<dbReference type="PANTHER" id="PTHR13258">
    <property type="entry name" value="SYNDETIN"/>
    <property type="match status" value="1"/>
</dbReference>
<dbReference type="AlphaFoldDB" id="E4XY28"/>
<dbReference type="GO" id="GO:0005829">
    <property type="term" value="C:cytosol"/>
    <property type="evidence" value="ECO:0007669"/>
    <property type="project" value="GOC"/>
</dbReference>
<dbReference type="OrthoDB" id="10263345at2759"/>
<evidence type="ECO:0000313" key="8">
    <source>
        <dbReference type="Proteomes" id="UP000001307"/>
    </source>
</evidence>
<evidence type="ECO:0000313" key="7">
    <source>
        <dbReference type="EMBL" id="CBY14556.1"/>
    </source>
</evidence>
<dbReference type="Pfam" id="PF10475">
    <property type="entry name" value="Vps54_N"/>
    <property type="match status" value="1"/>
</dbReference>
<evidence type="ECO:0000256" key="4">
    <source>
        <dbReference type="SAM" id="MobiDB-lite"/>
    </source>
</evidence>
<dbReference type="GO" id="GO:0015031">
    <property type="term" value="P:protein transport"/>
    <property type="evidence" value="ECO:0007669"/>
    <property type="project" value="UniProtKB-KW"/>
</dbReference>
<evidence type="ECO:0000256" key="2">
    <source>
        <dbReference type="ARBA" id="ARBA00022927"/>
    </source>
</evidence>
<dbReference type="InterPro" id="IPR040047">
    <property type="entry name" value="VPS50"/>
</dbReference>
<organism evidence="7">
    <name type="scientific">Oikopleura dioica</name>
    <name type="common">Tunicate</name>
    <dbReference type="NCBI Taxonomy" id="34765"/>
    <lineage>
        <taxon>Eukaryota</taxon>
        <taxon>Metazoa</taxon>
        <taxon>Chordata</taxon>
        <taxon>Tunicata</taxon>
        <taxon>Appendicularia</taxon>
        <taxon>Copelata</taxon>
        <taxon>Oikopleuridae</taxon>
        <taxon>Oikopleura</taxon>
    </lineage>
</organism>
<dbReference type="GO" id="GO:1990745">
    <property type="term" value="C:EARP complex"/>
    <property type="evidence" value="ECO:0007669"/>
    <property type="project" value="InterPro"/>
</dbReference>
<reference evidence="7" key="1">
    <citation type="journal article" date="2010" name="Science">
        <title>Plasticity of animal genome architecture unmasked by rapid evolution of a pelagic tunicate.</title>
        <authorList>
            <person name="Denoeud F."/>
            <person name="Henriet S."/>
            <person name="Mungpakdee S."/>
            <person name="Aury J.M."/>
            <person name="Da Silva C."/>
            <person name="Brinkmann H."/>
            <person name="Mikhaleva J."/>
            <person name="Olsen L.C."/>
            <person name="Jubin C."/>
            <person name="Canestro C."/>
            <person name="Bouquet J.M."/>
            <person name="Danks G."/>
            <person name="Poulain J."/>
            <person name="Campsteijn C."/>
            <person name="Adamski M."/>
            <person name="Cross I."/>
            <person name="Yadetie F."/>
            <person name="Muffato M."/>
            <person name="Louis A."/>
            <person name="Butcher S."/>
            <person name="Tsagkogeorga G."/>
            <person name="Konrad A."/>
            <person name="Singh S."/>
            <person name="Jensen M.F."/>
            <person name="Cong E.H."/>
            <person name="Eikeseth-Otteraa H."/>
            <person name="Noel B."/>
            <person name="Anthouard V."/>
            <person name="Porcel B.M."/>
            <person name="Kachouri-Lafond R."/>
            <person name="Nishino A."/>
            <person name="Ugolini M."/>
            <person name="Chourrout P."/>
            <person name="Nishida H."/>
            <person name="Aasland R."/>
            <person name="Huzurbazar S."/>
            <person name="Westhof E."/>
            <person name="Delsuc F."/>
            <person name="Lehrach H."/>
            <person name="Reinhardt R."/>
            <person name="Weissenbach J."/>
            <person name="Roy S.W."/>
            <person name="Artiguenave F."/>
            <person name="Postlethwait J.H."/>
            <person name="Manak J.R."/>
            <person name="Thompson E.M."/>
            <person name="Jaillon O."/>
            <person name="Du Pasquier L."/>
            <person name="Boudinot P."/>
            <person name="Liberles D.A."/>
            <person name="Volff J.N."/>
            <person name="Philippe H."/>
            <person name="Lenhard B."/>
            <person name="Roest Crollius H."/>
            <person name="Wincker P."/>
            <person name="Chourrout D."/>
        </authorList>
    </citation>
    <scope>NUCLEOTIDE SEQUENCE [LARGE SCALE GENOMIC DNA]</scope>
</reference>
<dbReference type="InterPro" id="IPR019515">
    <property type="entry name" value="VPS54_N"/>
</dbReference>
<feature type="compositionally biased region" description="Low complexity" evidence="4">
    <location>
        <begin position="525"/>
        <end position="534"/>
    </location>
</feature>
<feature type="region of interest" description="Disordered" evidence="4">
    <location>
        <begin position="521"/>
        <end position="541"/>
    </location>
</feature>
<dbReference type="GO" id="GO:0032456">
    <property type="term" value="P:endocytic recycling"/>
    <property type="evidence" value="ECO:0007669"/>
    <property type="project" value="InterPro"/>
</dbReference>
<dbReference type="Pfam" id="PF10474">
    <property type="entry name" value="Syndetin_C"/>
    <property type="match status" value="1"/>
</dbReference>
<dbReference type="PANTHER" id="PTHR13258:SF0">
    <property type="entry name" value="SYNDETIN"/>
    <property type="match status" value="1"/>
</dbReference>